<dbReference type="InterPro" id="IPR013126">
    <property type="entry name" value="Hsp_70_fam"/>
</dbReference>
<dbReference type="SUPFAM" id="SSF53067">
    <property type="entry name" value="Actin-like ATPase domain"/>
    <property type="match status" value="2"/>
</dbReference>
<dbReference type="InterPro" id="IPR029048">
    <property type="entry name" value="HSP70_C_sf"/>
</dbReference>
<organism evidence="6 7">
    <name type="scientific">Hesseltinella vesiculosa</name>
    <dbReference type="NCBI Taxonomy" id="101127"/>
    <lineage>
        <taxon>Eukaryota</taxon>
        <taxon>Fungi</taxon>
        <taxon>Fungi incertae sedis</taxon>
        <taxon>Mucoromycota</taxon>
        <taxon>Mucoromycotina</taxon>
        <taxon>Mucoromycetes</taxon>
        <taxon>Mucorales</taxon>
        <taxon>Cunninghamellaceae</taxon>
        <taxon>Hesseltinella</taxon>
    </lineage>
</organism>
<evidence type="ECO:0000256" key="5">
    <source>
        <dbReference type="SAM" id="MobiDB-lite"/>
    </source>
</evidence>
<dbReference type="Gene3D" id="2.60.34.10">
    <property type="entry name" value="Substrate Binding Domain Of DNAk, Chain A, domain 1"/>
    <property type="match status" value="1"/>
</dbReference>
<keyword evidence="3 4" id="KW-0067">ATP-binding</keyword>
<keyword evidence="7" id="KW-1185">Reference proteome</keyword>
<dbReference type="FunFam" id="3.30.420.40:FF:000026">
    <property type="entry name" value="Heat shock protein 70"/>
    <property type="match status" value="1"/>
</dbReference>
<keyword evidence="2 4" id="KW-0547">Nucleotide-binding</keyword>
<accession>A0A1X2GXJ1</accession>
<dbReference type="InterPro" id="IPR029047">
    <property type="entry name" value="HSP70_peptide-bd_sf"/>
</dbReference>
<dbReference type="Pfam" id="PF00012">
    <property type="entry name" value="HSP70"/>
    <property type="match status" value="1"/>
</dbReference>
<comment type="caution">
    <text evidence="6">The sequence shown here is derived from an EMBL/GenBank/DDBJ whole genome shotgun (WGS) entry which is preliminary data.</text>
</comment>
<feature type="compositionally biased region" description="Gly residues" evidence="5">
    <location>
        <begin position="610"/>
        <end position="640"/>
    </location>
</feature>
<dbReference type="PROSITE" id="PS00297">
    <property type="entry name" value="HSP70_1"/>
    <property type="match status" value="1"/>
</dbReference>
<evidence type="ECO:0000313" key="6">
    <source>
        <dbReference type="EMBL" id="ORX62809.1"/>
    </source>
</evidence>
<dbReference type="Gene3D" id="1.20.1270.10">
    <property type="match status" value="1"/>
</dbReference>
<dbReference type="PROSITE" id="PS01036">
    <property type="entry name" value="HSP70_3"/>
    <property type="match status" value="1"/>
</dbReference>
<dbReference type="PRINTS" id="PR00301">
    <property type="entry name" value="HEATSHOCK70"/>
</dbReference>
<dbReference type="InterPro" id="IPR018181">
    <property type="entry name" value="Heat_shock_70_CS"/>
</dbReference>
<name>A0A1X2GXJ1_9FUNG</name>
<dbReference type="STRING" id="101127.A0A1X2GXJ1"/>
<dbReference type="NCBIfam" id="NF001413">
    <property type="entry name" value="PRK00290.1"/>
    <property type="match status" value="1"/>
</dbReference>
<gene>
    <name evidence="6" type="ORF">DM01DRAFT_1330938</name>
</gene>
<dbReference type="FunFam" id="3.30.30.30:FF:000001">
    <property type="entry name" value="heat shock 70 kDa protein-like"/>
    <property type="match status" value="1"/>
</dbReference>
<dbReference type="PANTHER" id="PTHR19375">
    <property type="entry name" value="HEAT SHOCK PROTEIN 70KDA"/>
    <property type="match status" value="1"/>
</dbReference>
<protein>
    <submittedName>
        <fullName evidence="6">Hsp71-like protein</fullName>
    </submittedName>
</protein>
<evidence type="ECO:0000256" key="3">
    <source>
        <dbReference type="ARBA" id="ARBA00022840"/>
    </source>
</evidence>
<reference evidence="6 7" key="1">
    <citation type="submission" date="2016-07" db="EMBL/GenBank/DDBJ databases">
        <title>Pervasive Adenine N6-methylation of Active Genes in Fungi.</title>
        <authorList>
            <consortium name="DOE Joint Genome Institute"/>
            <person name="Mondo S.J."/>
            <person name="Dannebaum R.O."/>
            <person name="Kuo R.C."/>
            <person name="Labutti K."/>
            <person name="Haridas S."/>
            <person name="Kuo A."/>
            <person name="Salamov A."/>
            <person name="Ahrendt S.R."/>
            <person name="Lipzen A."/>
            <person name="Sullivan W."/>
            <person name="Andreopoulos W.B."/>
            <person name="Clum A."/>
            <person name="Lindquist E."/>
            <person name="Daum C."/>
            <person name="Ramamoorthy G.K."/>
            <person name="Gryganskyi A."/>
            <person name="Culley D."/>
            <person name="Magnuson J.K."/>
            <person name="James T.Y."/>
            <person name="O'Malley M.A."/>
            <person name="Stajich J.E."/>
            <person name="Spatafora J.W."/>
            <person name="Visel A."/>
            <person name="Grigoriev I.V."/>
        </authorList>
    </citation>
    <scope>NUCLEOTIDE SEQUENCE [LARGE SCALE GENOMIC DNA]</scope>
    <source>
        <strain evidence="6 7">NRRL 3301</strain>
    </source>
</reference>
<dbReference type="FunFam" id="3.30.420.40:FF:000172">
    <property type="entry name" value="Heat shock 70 kDa protein"/>
    <property type="match status" value="2"/>
</dbReference>
<dbReference type="FunFam" id="2.60.34.10:FF:000002">
    <property type="entry name" value="Heat shock 70 kDa"/>
    <property type="match status" value="1"/>
</dbReference>
<dbReference type="FunFam" id="1.20.1270.10:FF:000021">
    <property type="entry name" value="Heat shock protein 70"/>
    <property type="match status" value="1"/>
</dbReference>
<proteinExistence type="inferred from homology"/>
<evidence type="ECO:0000313" key="7">
    <source>
        <dbReference type="Proteomes" id="UP000242146"/>
    </source>
</evidence>
<evidence type="ECO:0000256" key="1">
    <source>
        <dbReference type="ARBA" id="ARBA00007381"/>
    </source>
</evidence>
<dbReference type="OrthoDB" id="2401965at2759"/>
<comment type="similarity">
    <text evidence="1 4">Belongs to the heat shock protein 70 family.</text>
</comment>
<dbReference type="FunFam" id="3.90.640.10:FF:000002">
    <property type="entry name" value="Heat shock 70 kDa"/>
    <property type="match status" value="1"/>
</dbReference>
<dbReference type="CDD" id="cd10233">
    <property type="entry name" value="ASKHA_NBD_HSP70_HSPA1"/>
    <property type="match status" value="1"/>
</dbReference>
<dbReference type="Gene3D" id="3.30.420.40">
    <property type="match status" value="2"/>
</dbReference>
<dbReference type="PROSITE" id="PS00329">
    <property type="entry name" value="HSP70_2"/>
    <property type="match status" value="1"/>
</dbReference>
<dbReference type="EMBL" id="MCGT01000001">
    <property type="protein sequence ID" value="ORX62809.1"/>
    <property type="molecule type" value="Genomic_DNA"/>
</dbReference>
<dbReference type="InterPro" id="IPR043129">
    <property type="entry name" value="ATPase_NBD"/>
</dbReference>
<dbReference type="SUPFAM" id="SSF100920">
    <property type="entry name" value="Heat shock protein 70kD (HSP70), peptide-binding domain"/>
    <property type="match status" value="1"/>
</dbReference>
<dbReference type="GO" id="GO:0140662">
    <property type="term" value="F:ATP-dependent protein folding chaperone"/>
    <property type="evidence" value="ECO:0007669"/>
    <property type="project" value="InterPro"/>
</dbReference>
<sequence length="649" mass="70412">MGKAVGIDLGTTYSCVGVWQNDRVEIIANDQGNRTTPSFVAFTDTERLIGDAAKNQSALNAGGTVYDAKRLIGRKFSDPEVQSDMKHWSFKVVDKGGKPVIEVPYKGETKQFTPEEISSMVLIKMRETADAYLGTTVESAVITVPAYFNDSQRQATKDAGAIAGLNVLRIINEPTAAAIAYGLDKNSKGEHNVLIFDLGGGTFDVSLLTIEEGIFEVKATAGDTHLGGEDFDNRLVTHFIQEFKRKFKKDISGSPRSVRRLRTACERAKRTLSSSAQTTIEIDSLFEGVDFYTSLTRARFEELNQDLFRQTMEPVEKVLRDAKIDKSNVDELVLVGGSTRIPKIQKLVSDFFNGKEPNKSINPDEAVAYGAAVQAAILSGDTSEKTDSLLLLDVAPLSLGIETAGGVMTPLIKRNTTVPTKKSEIFSTYADNQPGVLIQVFEGERARTKDNNLLGKFDLTGIPPAPRGVPQIEVTFDVDANGILNVSALDKTTGKSNKITITNDKGRLSKEEIERMVNDAEKYKAEDEEAAARIQARNACESYAYNLRNTLQEENVKDKIEADDKAKLEKAIDETVTWLDNSQEASKDEYEGRQKELEEIANPIIMKLYGQGGAPGGAPGGFPGGAPGGFPGGAPGGGDDSGPTVEEVD</sequence>
<dbReference type="Gene3D" id="3.30.30.30">
    <property type="match status" value="1"/>
</dbReference>
<evidence type="ECO:0000256" key="2">
    <source>
        <dbReference type="ARBA" id="ARBA00022741"/>
    </source>
</evidence>
<dbReference type="Gene3D" id="3.90.640.10">
    <property type="entry name" value="Actin, Chain A, domain 4"/>
    <property type="match status" value="1"/>
</dbReference>
<dbReference type="GO" id="GO:0005524">
    <property type="term" value="F:ATP binding"/>
    <property type="evidence" value="ECO:0007669"/>
    <property type="project" value="UniProtKB-KW"/>
</dbReference>
<evidence type="ECO:0000256" key="4">
    <source>
        <dbReference type="RuleBase" id="RU003322"/>
    </source>
</evidence>
<dbReference type="AlphaFoldDB" id="A0A1X2GXJ1"/>
<dbReference type="Proteomes" id="UP000242146">
    <property type="component" value="Unassembled WGS sequence"/>
</dbReference>
<dbReference type="SUPFAM" id="SSF100934">
    <property type="entry name" value="Heat shock protein 70kD (HSP70), C-terminal subdomain"/>
    <property type="match status" value="1"/>
</dbReference>
<dbReference type="FunFam" id="3.30.420.40:FF:000028">
    <property type="entry name" value="heat shock 70 kDa protein-like"/>
    <property type="match status" value="1"/>
</dbReference>
<feature type="region of interest" description="Disordered" evidence="5">
    <location>
        <begin position="608"/>
        <end position="649"/>
    </location>
</feature>